<dbReference type="GO" id="GO:0022857">
    <property type="term" value="F:transmembrane transporter activity"/>
    <property type="evidence" value="ECO:0007669"/>
    <property type="project" value="UniProtKB-UniRule"/>
</dbReference>
<dbReference type="RefSeq" id="WP_067555212.1">
    <property type="nucleotide sequence ID" value="NZ_LPXN01000101.1"/>
</dbReference>
<dbReference type="GO" id="GO:0005886">
    <property type="term" value="C:plasma membrane"/>
    <property type="evidence" value="ECO:0007669"/>
    <property type="project" value="UniProtKB-SubCell"/>
</dbReference>
<comment type="subunit">
    <text evidence="7">The complex comprises the extracytoplasmic solute receptor protein and the two transmembrane proteins.</text>
</comment>
<evidence type="ECO:0000256" key="7">
    <source>
        <dbReference type="RuleBase" id="RU369079"/>
    </source>
</evidence>
<dbReference type="InterPro" id="IPR010656">
    <property type="entry name" value="DctM"/>
</dbReference>
<dbReference type="PANTHER" id="PTHR33362">
    <property type="entry name" value="SIALIC ACID TRAP TRANSPORTER PERMEASE PROTEIN SIAT-RELATED"/>
    <property type="match status" value="1"/>
</dbReference>
<keyword evidence="2" id="KW-1003">Cell membrane</keyword>
<organism evidence="9 10">
    <name type="scientific">Oceanibaculum pacificum</name>
    <dbReference type="NCBI Taxonomy" id="580166"/>
    <lineage>
        <taxon>Bacteria</taxon>
        <taxon>Pseudomonadati</taxon>
        <taxon>Pseudomonadota</taxon>
        <taxon>Alphaproteobacteria</taxon>
        <taxon>Rhodospirillales</taxon>
        <taxon>Oceanibaculaceae</taxon>
        <taxon>Oceanibaculum</taxon>
    </lineage>
</organism>
<reference evidence="9 10" key="1">
    <citation type="submission" date="2015-12" db="EMBL/GenBank/DDBJ databases">
        <title>Genome sequence of Oceanibaculum pacificum MCCC 1A02656.</title>
        <authorList>
            <person name="Lu L."/>
            <person name="Lai Q."/>
            <person name="Shao Z."/>
            <person name="Qian P."/>
        </authorList>
    </citation>
    <scope>NUCLEOTIDE SEQUENCE [LARGE SCALE GENOMIC DNA]</scope>
    <source>
        <strain evidence="9 10">MCCC 1A02656</strain>
    </source>
</reference>
<feature type="transmembrane region" description="Helical" evidence="7">
    <location>
        <begin position="245"/>
        <end position="269"/>
    </location>
</feature>
<dbReference type="NCBIfam" id="TIGR00786">
    <property type="entry name" value="dctM"/>
    <property type="match status" value="1"/>
</dbReference>
<evidence type="ECO:0000256" key="5">
    <source>
        <dbReference type="ARBA" id="ARBA00022989"/>
    </source>
</evidence>
<protein>
    <recommendedName>
        <fullName evidence="7">TRAP transporter large permease protein</fullName>
    </recommendedName>
</protein>
<dbReference type="AlphaFoldDB" id="A0A154W6E5"/>
<name>A0A154W6E5_9PROT</name>
<dbReference type="PANTHER" id="PTHR33362:SF7">
    <property type="entry name" value="SLL1103 PROTEIN"/>
    <property type="match status" value="1"/>
</dbReference>
<keyword evidence="6 7" id="KW-0472">Membrane</keyword>
<evidence type="ECO:0000256" key="6">
    <source>
        <dbReference type="ARBA" id="ARBA00023136"/>
    </source>
</evidence>
<evidence type="ECO:0000259" key="8">
    <source>
        <dbReference type="Pfam" id="PF06808"/>
    </source>
</evidence>
<evidence type="ECO:0000256" key="4">
    <source>
        <dbReference type="ARBA" id="ARBA00022692"/>
    </source>
</evidence>
<feature type="transmembrane region" description="Helical" evidence="7">
    <location>
        <begin position="396"/>
        <end position="414"/>
    </location>
</feature>
<keyword evidence="4 7" id="KW-0812">Transmembrane</keyword>
<feature type="transmembrane region" description="Helical" evidence="7">
    <location>
        <begin position="370"/>
        <end position="390"/>
    </location>
</feature>
<evidence type="ECO:0000256" key="2">
    <source>
        <dbReference type="ARBA" id="ARBA00022475"/>
    </source>
</evidence>
<dbReference type="Pfam" id="PF06808">
    <property type="entry name" value="DctM"/>
    <property type="match status" value="1"/>
</dbReference>
<keyword evidence="7" id="KW-0813">Transport</keyword>
<keyword evidence="10" id="KW-1185">Reference proteome</keyword>
<feature type="transmembrane region" description="Helical" evidence="7">
    <location>
        <begin position="275"/>
        <end position="294"/>
    </location>
</feature>
<feature type="domain" description="TRAP C4-dicarboxylate transport system permease DctM subunit" evidence="8">
    <location>
        <begin position="14"/>
        <end position="451"/>
    </location>
</feature>
<dbReference type="Proteomes" id="UP000076400">
    <property type="component" value="Unassembled WGS sequence"/>
</dbReference>
<feature type="transmembrane region" description="Helical" evidence="7">
    <location>
        <begin position="199"/>
        <end position="224"/>
    </location>
</feature>
<feature type="transmembrane region" description="Helical" evidence="7">
    <location>
        <begin position="105"/>
        <end position="135"/>
    </location>
</feature>
<proteinExistence type="inferred from homology"/>
<evidence type="ECO:0000256" key="3">
    <source>
        <dbReference type="ARBA" id="ARBA00022519"/>
    </source>
</evidence>
<comment type="similarity">
    <text evidence="7">Belongs to the TRAP transporter large permease family.</text>
</comment>
<feature type="transmembrane region" description="Helical" evidence="7">
    <location>
        <begin position="345"/>
        <end position="363"/>
    </location>
</feature>
<gene>
    <name evidence="9" type="ORF">AUP43_07945</name>
</gene>
<evidence type="ECO:0000256" key="1">
    <source>
        <dbReference type="ARBA" id="ARBA00004429"/>
    </source>
</evidence>
<keyword evidence="3 7" id="KW-0997">Cell inner membrane</keyword>
<accession>A0A154W6E5</accession>
<dbReference type="STRING" id="580166.AUP43_07945"/>
<feature type="transmembrane region" description="Helical" evidence="7">
    <location>
        <begin position="434"/>
        <end position="455"/>
    </location>
</feature>
<dbReference type="EMBL" id="LPXN01000101">
    <property type="protein sequence ID" value="KZD09021.1"/>
    <property type="molecule type" value="Genomic_DNA"/>
</dbReference>
<sequence>MLTTGDIVSIVFFLSTILILMTGLPVAFSLAGLSLVFAFLGHMLGVFDYSTLINLPLRYFGVMSNEVLVAVPLFVLMGNVLQRSGVAEDLLTTMGKLFGARSGGLGFSVIVVGAMLAAATGVVGATVATMALIALPAMLRVGYQPRLATGVIAASSTLAQIIPPSTILIFTADILSGVNQAAQMRLGNFAPTTLSAGDLFAGALLPGLLLVVLFMLFMAVKAVFQPRSCPPIEVTDAERRGLPVAVAKAVIPPLLLIVAVLGSILAGIATPTESASIGVFGALLLTWANGRLSWGLIRDAGKGTAVTTAMIFAIVLAASLFSLTFRGLGGEHMVEEALTNMPGGVVGAVLIVMAVMFVLGFFLDTFEIILIMLPICGGPLIVLGVDPIWLGVMVGLNLQTSFLTPPFGFTLFYLRGFAPPSVETMEIWKGAVPFVGIQIAALVLVWFFPGLATWLPELLFR</sequence>
<comment type="caution">
    <text evidence="9">The sequence shown here is derived from an EMBL/GenBank/DDBJ whole genome shotgun (WGS) entry which is preliminary data.</text>
</comment>
<feature type="transmembrane region" description="Helical" evidence="7">
    <location>
        <begin position="147"/>
        <end position="170"/>
    </location>
</feature>
<feature type="transmembrane region" description="Helical" evidence="7">
    <location>
        <begin position="7"/>
        <end position="28"/>
    </location>
</feature>
<feature type="transmembrane region" description="Helical" evidence="7">
    <location>
        <begin position="306"/>
        <end position="325"/>
    </location>
</feature>
<dbReference type="OrthoDB" id="7339120at2"/>
<evidence type="ECO:0000313" key="10">
    <source>
        <dbReference type="Proteomes" id="UP000076400"/>
    </source>
</evidence>
<keyword evidence="5 7" id="KW-1133">Transmembrane helix</keyword>
<dbReference type="InterPro" id="IPR004681">
    <property type="entry name" value="TRAP_DctM"/>
</dbReference>
<comment type="subcellular location">
    <subcellularLocation>
        <location evidence="1 7">Cell inner membrane</location>
        <topology evidence="1 7">Multi-pass membrane protein</topology>
    </subcellularLocation>
</comment>
<evidence type="ECO:0000313" key="9">
    <source>
        <dbReference type="EMBL" id="KZD09021.1"/>
    </source>
</evidence>
<comment type="function">
    <text evidence="7">Part of the tripartite ATP-independent periplasmic (TRAP) transport system.</text>
</comment>